<keyword evidence="2" id="KW-1185">Reference proteome</keyword>
<proteinExistence type="predicted"/>
<evidence type="ECO:0000313" key="2">
    <source>
        <dbReference type="Proteomes" id="UP000501451"/>
    </source>
</evidence>
<sequence>MDEYGICVSRNDVPGYDKDKYLREGMTYAYKDELGYEYRLDFGLTYE</sequence>
<accession>A0A6G7K6Y8</accession>
<dbReference type="AlphaFoldDB" id="A0A6G7K6Y8"/>
<dbReference type="RefSeq" id="WP_166160486.1">
    <property type="nucleotide sequence ID" value="NZ_CP049740.1"/>
</dbReference>
<dbReference type="EMBL" id="CP049740">
    <property type="protein sequence ID" value="QII81022.1"/>
    <property type="molecule type" value="Genomic_DNA"/>
</dbReference>
<organism evidence="1 2">
    <name type="scientific">Jeotgalibaca arthritidis</name>
    <dbReference type="NCBI Taxonomy" id="1868794"/>
    <lineage>
        <taxon>Bacteria</taxon>
        <taxon>Bacillati</taxon>
        <taxon>Bacillota</taxon>
        <taxon>Bacilli</taxon>
        <taxon>Lactobacillales</taxon>
        <taxon>Carnobacteriaceae</taxon>
        <taxon>Jeotgalibaca</taxon>
    </lineage>
</organism>
<evidence type="ECO:0000313" key="1">
    <source>
        <dbReference type="EMBL" id="QII81022.1"/>
    </source>
</evidence>
<name>A0A6G7K6Y8_9LACT</name>
<protein>
    <submittedName>
        <fullName evidence="1">Uncharacterized protein</fullName>
    </submittedName>
</protein>
<gene>
    <name evidence="1" type="ORF">G7057_06060</name>
</gene>
<reference evidence="1 2" key="1">
    <citation type="journal article" date="2017" name="Int. J. Syst. Evol. Microbiol.">
        <title>Jeotgalibaca porci sp. nov. and Jeotgalibaca arthritidis sp. nov., isolated from pigs, and emended description of the genus Jeotgalibaca.</title>
        <authorList>
            <person name="Zamora L."/>
            <person name="Perez-Sancho M."/>
            <person name="Dominguez L."/>
            <person name="Fernandez-Garayzabal J.F."/>
            <person name="Vela A.I."/>
        </authorList>
    </citation>
    <scope>NUCLEOTIDE SEQUENCE [LARGE SCALE GENOMIC DNA]</scope>
    <source>
        <strain evidence="1 2">CECT 9157</strain>
    </source>
</reference>
<dbReference type="KEGG" id="jar:G7057_06060"/>
<dbReference type="Proteomes" id="UP000501451">
    <property type="component" value="Chromosome"/>
</dbReference>